<protein>
    <recommendedName>
        <fullName evidence="2">DDB1- and CUL4-associated factor 15 WD40 repeat-containing domain-containing protein</fullName>
    </recommendedName>
</protein>
<dbReference type="CDD" id="cd20913">
    <property type="entry name" value="DCAF15-CTD"/>
    <property type="match status" value="1"/>
</dbReference>
<keyword evidence="4" id="KW-1185">Reference proteome</keyword>
<organism evidence="3 4">
    <name type="scientific">Bemisia tabaci</name>
    <name type="common">Sweetpotato whitefly</name>
    <name type="synonym">Aleurodes tabaci</name>
    <dbReference type="NCBI Taxonomy" id="7038"/>
    <lineage>
        <taxon>Eukaryota</taxon>
        <taxon>Metazoa</taxon>
        <taxon>Ecdysozoa</taxon>
        <taxon>Arthropoda</taxon>
        <taxon>Hexapoda</taxon>
        <taxon>Insecta</taxon>
        <taxon>Pterygota</taxon>
        <taxon>Neoptera</taxon>
        <taxon>Paraneoptera</taxon>
        <taxon>Hemiptera</taxon>
        <taxon>Sternorrhyncha</taxon>
        <taxon>Aleyrodoidea</taxon>
        <taxon>Aleyrodidae</taxon>
        <taxon>Aleyrodinae</taxon>
        <taxon>Bemisia</taxon>
    </lineage>
</organism>
<dbReference type="EMBL" id="OU963865">
    <property type="protein sequence ID" value="CAH0389414.1"/>
    <property type="molecule type" value="Genomic_DNA"/>
</dbReference>
<evidence type="ECO:0000313" key="3">
    <source>
        <dbReference type="EMBL" id="CAH0389414.1"/>
    </source>
</evidence>
<evidence type="ECO:0000259" key="2">
    <source>
        <dbReference type="Pfam" id="PF14939"/>
    </source>
</evidence>
<dbReference type="InterPro" id="IPR038914">
    <property type="entry name" value="DCAF15"/>
</dbReference>
<dbReference type="GO" id="GO:0080008">
    <property type="term" value="C:Cul4-RING E3 ubiquitin ligase complex"/>
    <property type="evidence" value="ECO:0007669"/>
    <property type="project" value="TreeGrafter"/>
</dbReference>
<gene>
    <name evidence="3" type="ORF">BEMITA_LOCUS8244</name>
</gene>
<evidence type="ECO:0000313" key="4">
    <source>
        <dbReference type="Proteomes" id="UP001152759"/>
    </source>
</evidence>
<dbReference type="InterPro" id="IPR047319">
    <property type="entry name" value="DCAF15_C"/>
</dbReference>
<dbReference type="PANTHER" id="PTHR28541:SF1">
    <property type="entry name" value="DDB1- AND CUL4-ASSOCIATED FACTOR 15"/>
    <property type="match status" value="1"/>
</dbReference>
<dbReference type="AlphaFoldDB" id="A0A9P0F2Q5"/>
<dbReference type="InterPro" id="IPR032734">
    <property type="entry name" value="DCAF15_WD40"/>
</dbReference>
<dbReference type="Pfam" id="PF14939">
    <property type="entry name" value="DCAF15_WD40"/>
    <property type="match status" value="1"/>
</dbReference>
<accession>A0A9P0F2Q5</accession>
<feature type="compositionally biased region" description="Polar residues" evidence="1">
    <location>
        <begin position="514"/>
        <end position="525"/>
    </location>
</feature>
<dbReference type="KEGG" id="btab:109034107"/>
<sequence length="1001" mass="112861">MMSFDKKNHNINLLTKLRNREISGLFKRNAKNLREPAKYLFNGIPDRLMFHLKNVLHLGNQILMGTTQCGQFLITYSFSNGNPLQHSADFGFPPYKYKLHWWAFRPFAAAVKVGEVQLFGDFEIRDILSISIAQWPSIPNKIVACGYYNSDTPVPEEDRKAFITITTLPALHSCYQCKLIAASFDAEDFAANWDSCISMRCVKHGLTVHTSFNLSNPNPTLDLSISLKAANRIVFNTGVFLHVLSVDLEDPSTVPPSQSLEQDSIVNSPIEHKLGANLEKHGYNYVRPFRYGISTNNGNLPCDENDENKLSANYLQLKSPVPKELVCQSPGDVTSSQMWCAKMPKLAMKPVPNKTKVWRRTILDQAEKVYAFEESDDGCNIKFKWFRRRRLADKMYEFHTDDDVMDTENVHPIAKKSACHLSNERNRVKSDSFVDELFQSDNDHSPSENESDFVLSRVKCRNFQTKNASSCDSLLMKTDSPNLTSAETNMAVLSNAQTNELYSEGSDKPRSPCEETSSGLSKSANTPRKILQGCFSELSIKTDFLPEADVADVNSIIADWESLDTLSPRSEVSDKYVPSCESRCDAIRSFLENIPGTVTPQQSGFSNYSINSRNSSKLNLVKNVSNHKCYPPSYANPQSNLDSSVRLGCDKGTDLDSDTGKVQSSMRVVLRPQNQNLNKWDETRGLSDDAKKPKCSFDKNKSAKISEGKTDRIFGRQLIPESSVKFDRKFTEVDEEIISTITDIEDDEQGTIGDCALAVSVHGSGYTQMEMISNQKAGKLNIPVCTVRQVSCDIEQFCSRVADIICKCEGFKFWFCNDYDVEIVDVCPLNGDILLVLCMWLNAELMNDTEPRASMYKRRKTMDTKDPRLFFEVKCLFTWSSETGECWLEGYSPLNDVKQSPSPPKSWRPAHQEAKILRGLSPTILDFYILPQPTPVRLFTHCLWDEHGQAFSVEEIRDVSNLVGFMLQPRSSDDWNSEDNFSSDDSSISEDEALALSISDN</sequence>
<feature type="region of interest" description="Disordered" evidence="1">
    <location>
        <begin position="972"/>
        <end position="1001"/>
    </location>
</feature>
<dbReference type="CDD" id="cd20917">
    <property type="entry name" value="DCAF15-NTD"/>
    <property type="match status" value="1"/>
</dbReference>
<proteinExistence type="predicted"/>
<dbReference type="PANTHER" id="PTHR28541">
    <property type="entry name" value="DDB1- AND CUL4-ASSOCIATED FACTOR 15"/>
    <property type="match status" value="1"/>
</dbReference>
<evidence type="ECO:0000256" key="1">
    <source>
        <dbReference type="SAM" id="MobiDB-lite"/>
    </source>
</evidence>
<feature type="region of interest" description="Disordered" evidence="1">
    <location>
        <begin position="501"/>
        <end position="525"/>
    </location>
</feature>
<reference evidence="3" key="1">
    <citation type="submission" date="2021-12" db="EMBL/GenBank/DDBJ databases">
        <authorList>
            <person name="King R."/>
        </authorList>
    </citation>
    <scope>NUCLEOTIDE SEQUENCE</scope>
</reference>
<dbReference type="GO" id="GO:0016567">
    <property type="term" value="P:protein ubiquitination"/>
    <property type="evidence" value="ECO:0007669"/>
    <property type="project" value="InterPro"/>
</dbReference>
<name>A0A9P0F2Q5_BEMTA</name>
<dbReference type="Proteomes" id="UP001152759">
    <property type="component" value="Chromosome 4"/>
</dbReference>
<feature type="domain" description="DDB1- and CUL4-associated factor 15 WD40 repeat-containing" evidence="2">
    <location>
        <begin position="38"/>
        <end position="248"/>
    </location>
</feature>